<evidence type="ECO:0000256" key="3">
    <source>
        <dbReference type="ARBA" id="ARBA00022723"/>
    </source>
</evidence>
<evidence type="ECO:0000256" key="2">
    <source>
        <dbReference type="ARBA" id="ARBA00004123"/>
    </source>
</evidence>
<sequence>MESLGHTDLLNTSSSRGPDTVCPAPERVTLGSSESHARMGLNAFCASPVRSSTAAELLAGLASKTVVPGISVLKKQTKTGLPWYNGEVVSPSATVEGNCSDLLAQTPITFTQLNGLTETPNDPAQPQSRPQPPESGDRTSQEKCVSLLKRSHGDMRLRQMLHQRRRDGENRDTGPGLLVGGGGLGPAGGPGNPLNLDNFFPPECKRRRQDLSEHKADTASARSTRAVAPLAASSTFNQCSVLTPTSTPTFSRPHHYNHHSHSHSHHPHPHPHHHQGLLHGFSPAPSAPPGQPSPPEAPSLPPALTAGSGWSAEHIAQYIVPCMKHYGICVKDHFLGARLGERVLDEVESLNRSGRFRGGQLVSQRGVPSRSIRGDQIAWVEGREPGCEAIGALMAYIDEAVMHSAASAQLGDYVINGRTKAMVACYPGNGTGYVRHVDNPHGDGRCITCIYYLNKDWNVKVHGGILQIYPEGRNVMANIEPLFDRLLIFWSDRRNPHEVKPAFATRYAITVWYFDAKERTEAKEKYRLATGEKGVKVPVTQSKS</sequence>
<evidence type="ECO:0000259" key="12">
    <source>
        <dbReference type="PROSITE" id="PS51471"/>
    </source>
</evidence>
<feature type="compositionally biased region" description="Polar residues" evidence="11">
    <location>
        <begin position="113"/>
        <end position="128"/>
    </location>
</feature>
<dbReference type="SMART" id="SM00702">
    <property type="entry name" value="P4Hc"/>
    <property type="match status" value="1"/>
</dbReference>
<keyword evidence="8" id="KW-0539">Nucleus</keyword>
<dbReference type="RefSeq" id="XP_031429824.1">
    <property type="nucleotide sequence ID" value="XM_031573964.2"/>
</dbReference>
<keyword evidence="6" id="KW-0560">Oxidoreductase</keyword>
<feature type="compositionally biased region" description="Gly residues" evidence="11">
    <location>
        <begin position="177"/>
        <end position="191"/>
    </location>
</feature>
<evidence type="ECO:0000256" key="6">
    <source>
        <dbReference type="ARBA" id="ARBA00023002"/>
    </source>
</evidence>
<dbReference type="GeneID" id="105901526"/>
<dbReference type="GO" id="GO:0005634">
    <property type="term" value="C:nucleus"/>
    <property type="evidence" value="ECO:0007669"/>
    <property type="project" value="UniProtKB-SubCell"/>
</dbReference>
<dbReference type="GO" id="GO:0005737">
    <property type="term" value="C:cytoplasm"/>
    <property type="evidence" value="ECO:0007669"/>
    <property type="project" value="TreeGrafter"/>
</dbReference>
<dbReference type="GeneTree" id="ENSGT00940000160655"/>
<dbReference type="PANTHER" id="PTHR12907">
    <property type="entry name" value="EGL NINE HOMOLOG-RELATED"/>
    <property type="match status" value="1"/>
</dbReference>
<dbReference type="Proteomes" id="UP000515152">
    <property type="component" value="Chromosome 9"/>
</dbReference>
<dbReference type="PANTHER" id="PTHR12907:SF6">
    <property type="entry name" value="PROLYL HYDROXYLASE EGLN2"/>
    <property type="match status" value="1"/>
</dbReference>
<evidence type="ECO:0000256" key="5">
    <source>
        <dbReference type="ARBA" id="ARBA00022964"/>
    </source>
</evidence>
<dbReference type="GO" id="GO:0031418">
    <property type="term" value="F:L-ascorbic acid binding"/>
    <property type="evidence" value="ECO:0007669"/>
    <property type="project" value="UniProtKB-KW"/>
</dbReference>
<dbReference type="EC" id="1.14.11.29" evidence="9"/>
<gene>
    <name evidence="14 15" type="primary">egln2</name>
</gene>
<keyword evidence="13" id="KW-1185">Reference proteome</keyword>
<evidence type="ECO:0000313" key="13">
    <source>
        <dbReference type="Proteomes" id="UP000515152"/>
    </source>
</evidence>
<dbReference type="InterPro" id="IPR006620">
    <property type="entry name" value="Pro_4_hyd_alph"/>
</dbReference>
<evidence type="ECO:0000313" key="14">
    <source>
        <dbReference type="RefSeq" id="XP_012684453.2"/>
    </source>
</evidence>
<dbReference type="FunFam" id="2.60.120.620:FF:000005">
    <property type="entry name" value="Egl nine homolog 1"/>
    <property type="match status" value="1"/>
</dbReference>
<name>A0A6P8FTB9_CLUHA</name>
<feature type="compositionally biased region" description="Basic residues" evidence="11">
    <location>
        <begin position="252"/>
        <end position="276"/>
    </location>
</feature>
<feature type="region of interest" description="Disordered" evidence="11">
    <location>
        <begin position="113"/>
        <end position="143"/>
    </location>
</feature>
<feature type="region of interest" description="Disordered" evidence="11">
    <location>
        <begin position="162"/>
        <end position="191"/>
    </location>
</feature>
<feature type="compositionally biased region" description="Pro residues" evidence="11">
    <location>
        <begin position="285"/>
        <end position="301"/>
    </location>
</feature>
<evidence type="ECO:0000256" key="10">
    <source>
        <dbReference type="ARBA" id="ARBA00049134"/>
    </source>
</evidence>
<evidence type="ECO:0000256" key="9">
    <source>
        <dbReference type="ARBA" id="ARBA00039004"/>
    </source>
</evidence>
<feature type="region of interest" description="Disordered" evidence="11">
    <location>
        <begin position="246"/>
        <end position="305"/>
    </location>
</feature>
<dbReference type="GO" id="GO:0071456">
    <property type="term" value="P:cellular response to hypoxia"/>
    <property type="evidence" value="ECO:0007669"/>
    <property type="project" value="TreeGrafter"/>
</dbReference>
<dbReference type="PROSITE" id="PS51471">
    <property type="entry name" value="FE2OG_OXY"/>
    <property type="match status" value="1"/>
</dbReference>
<keyword evidence="3" id="KW-0479">Metal-binding</keyword>
<reference evidence="14 15" key="1">
    <citation type="submission" date="2025-04" db="UniProtKB">
        <authorList>
            <consortium name="RefSeq"/>
        </authorList>
    </citation>
    <scope>IDENTIFICATION</scope>
</reference>
<comment type="catalytic activity">
    <reaction evidence="10">
        <text>L-prolyl-[hypoxia-inducible factor alpha subunit] + 2-oxoglutarate + O2 = trans-4-hydroxy-L-prolyl-[hypoxia-inducible factor alpha subunit] + succinate + CO2</text>
        <dbReference type="Rhea" id="RHEA:48400"/>
        <dbReference type="Rhea" id="RHEA-COMP:12093"/>
        <dbReference type="Rhea" id="RHEA-COMP:12094"/>
        <dbReference type="ChEBI" id="CHEBI:15379"/>
        <dbReference type="ChEBI" id="CHEBI:16526"/>
        <dbReference type="ChEBI" id="CHEBI:16810"/>
        <dbReference type="ChEBI" id="CHEBI:30031"/>
        <dbReference type="ChEBI" id="CHEBI:50342"/>
        <dbReference type="ChEBI" id="CHEBI:61965"/>
        <dbReference type="EC" id="1.14.11.29"/>
    </reaction>
</comment>
<dbReference type="InterPro" id="IPR051559">
    <property type="entry name" value="HIF_prolyl_hydroxylases"/>
</dbReference>
<evidence type="ECO:0000313" key="15">
    <source>
        <dbReference type="RefSeq" id="XP_031429824.1"/>
    </source>
</evidence>
<dbReference type="Pfam" id="PF13640">
    <property type="entry name" value="2OG-FeII_Oxy_3"/>
    <property type="match status" value="1"/>
</dbReference>
<evidence type="ECO:0000256" key="7">
    <source>
        <dbReference type="ARBA" id="ARBA00023004"/>
    </source>
</evidence>
<accession>A0A6P8FTB9</accession>
<dbReference type="KEGG" id="char:105901526"/>
<comment type="cofactor">
    <cofactor evidence="1">
        <name>L-ascorbate</name>
        <dbReference type="ChEBI" id="CHEBI:38290"/>
    </cofactor>
</comment>
<organism evidence="13 15">
    <name type="scientific">Clupea harengus</name>
    <name type="common">Atlantic herring</name>
    <dbReference type="NCBI Taxonomy" id="7950"/>
    <lineage>
        <taxon>Eukaryota</taxon>
        <taxon>Metazoa</taxon>
        <taxon>Chordata</taxon>
        <taxon>Craniata</taxon>
        <taxon>Vertebrata</taxon>
        <taxon>Euteleostomi</taxon>
        <taxon>Actinopterygii</taxon>
        <taxon>Neopterygii</taxon>
        <taxon>Teleostei</taxon>
        <taxon>Clupei</taxon>
        <taxon>Clupeiformes</taxon>
        <taxon>Clupeoidei</taxon>
        <taxon>Clupeidae</taxon>
        <taxon>Clupea</taxon>
    </lineage>
</organism>
<dbReference type="GO" id="GO:0008198">
    <property type="term" value="F:ferrous iron binding"/>
    <property type="evidence" value="ECO:0007669"/>
    <property type="project" value="TreeGrafter"/>
</dbReference>
<keyword evidence="7" id="KW-0408">Iron</keyword>
<keyword evidence="5" id="KW-0223">Dioxygenase</keyword>
<evidence type="ECO:0000256" key="4">
    <source>
        <dbReference type="ARBA" id="ARBA00022896"/>
    </source>
</evidence>
<evidence type="ECO:0000256" key="8">
    <source>
        <dbReference type="ARBA" id="ARBA00023242"/>
    </source>
</evidence>
<dbReference type="RefSeq" id="XP_012684453.2">
    <property type="nucleotide sequence ID" value="XM_012828999.3"/>
</dbReference>
<evidence type="ECO:0000256" key="11">
    <source>
        <dbReference type="SAM" id="MobiDB-lite"/>
    </source>
</evidence>
<comment type="subcellular location">
    <subcellularLocation>
        <location evidence="2">Nucleus</location>
    </subcellularLocation>
</comment>
<dbReference type="InterPro" id="IPR044862">
    <property type="entry name" value="Pro_4_hyd_alph_FE2OG_OXY"/>
</dbReference>
<dbReference type="InterPro" id="IPR005123">
    <property type="entry name" value="Oxoglu/Fe-dep_dioxygenase_dom"/>
</dbReference>
<dbReference type="GO" id="GO:0160082">
    <property type="term" value="F:hypoxia-inducible factor-proline dioxygenase activity"/>
    <property type="evidence" value="ECO:0007669"/>
    <property type="project" value="UniProtKB-EC"/>
</dbReference>
<keyword evidence="4" id="KW-0847">Vitamin C</keyword>
<dbReference type="CTD" id="112398"/>
<dbReference type="OrthoDB" id="76265at2759"/>
<protein>
    <recommendedName>
        <fullName evidence="9">hypoxia-inducible factor-proline dioxygenase</fullName>
        <ecNumber evidence="9">1.14.11.29</ecNumber>
    </recommendedName>
</protein>
<feature type="domain" description="Fe2OG dioxygenase" evidence="12">
    <location>
        <begin position="417"/>
        <end position="515"/>
    </location>
</feature>
<feature type="region of interest" description="Disordered" evidence="11">
    <location>
        <begin position="1"/>
        <end position="24"/>
    </location>
</feature>
<proteinExistence type="predicted"/>
<evidence type="ECO:0000256" key="1">
    <source>
        <dbReference type="ARBA" id="ARBA00001961"/>
    </source>
</evidence>
<dbReference type="Gene3D" id="2.60.120.620">
    <property type="entry name" value="q2cbj1_9rhob like domain"/>
    <property type="match status" value="1"/>
</dbReference>
<dbReference type="AlphaFoldDB" id="A0A6P8FTB9"/>